<reference evidence="1 2" key="1">
    <citation type="submission" date="2014-12" db="EMBL/GenBank/DDBJ databases">
        <title>Reclassification of Actinobacillus muris as Muribacter muris.</title>
        <authorList>
            <person name="Christensen H."/>
            <person name="Nicklas W."/>
            <person name="Bisgaard M."/>
        </authorList>
    </citation>
    <scope>NUCLEOTIDE SEQUENCE [LARGE SCALE GENOMIC DNA]</scope>
    <source>
        <strain evidence="1 2">Ackerman80-443D</strain>
    </source>
</reference>
<dbReference type="Proteomes" id="UP000036270">
    <property type="component" value="Unassembled WGS sequence"/>
</dbReference>
<organism evidence="1 2">
    <name type="scientific">Muribacter muris</name>
    <dbReference type="NCBI Taxonomy" id="67855"/>
    <lineage>
        <taxon>Bacteria</taxon>
        <taxon>Pseudomonadati</taxon>
        <taxon>Pseudomonadota</taxon>
        <taxon>Gammaproteobacteria</taxon>
        <taxon>Pasteurellales</taxon>
        <taxon>Pasteurellaceae</taxon>
        <taxon>Muribacter</taxon>
    </lineage>
</organism>
<dbReference type="EMBL" id="JWIZ01000048">
    <property type="protein sequence ID" value="KMK51111.1"/>
    <property type="molecule type" value="Genomic_DNA"/>
</dbReference>
<dbReference type="AlphaFoldDB" id="A0A0J5P484"/>
<gene>
    <name evidence="1" type="ORF">RO21_07850</name>
</gene>
<evidence type="ECO:0000313" key="2">
    <source>
        <dbReference type="Proteomes" id="UP000036270"/>
    </source>
</evidence>
<proteinExistence type="predicted"/>
<name>A0A0J5P484_9PAST</name>
<comment type="caution">
    <text evidence="1">The sequence shown here is derived from an EMBL/GenBank/DDBJ whole genome shotgun (WGS) entry which is preliminary data.</text>
</comment>
<dbReference type="STRING" id="67855.RO21_07850"/>
<evidence type="ECO:0000313" key="1">
    <source>
        <dbReference type="EMBL" id="KMK51111.1"/>
    </source>
</evidence>
<protein>
    <submittedName>
        <fullName evidence="1">Uncharacterized protein</fullName>
    </submittedName>
</protein>
<accession>A0A0J5P484</accession>
<keyword evidence="2" id="KW-1185">Reference proteome</keyword>
<sequence>MLILCFLCKIRLNARVKQCKENSSKFNLFWQKSNQITLFPTPELNRFAQQRSEKATAFYHRRRQIIHRGFLIERQFWLDFPIQAVRCGKFFANAKIVCRSSLILF</sequence>